<evidence type="ECO:0000313" key="4">
    <source>
        <dbReference type="EMBL" id="KAK4089665.1"/>
    </source>
</evidence>
<evidence type="ECO:0000256" key="2">
    <source>
        <dbReference type="ARBA" id="ARBA00023043"/>
    </source>
</evidence>
<reference evidence="6 8" key="2">
    <citation type="journal article" date="2016" name="Front. Microbiol.">
        <title>Genome and transcriptome sequences reveal the specific parasitism of the nematophagous Purpureocillium lilacinum 36-1.</title>
        <authorList>
            <person name="Xie J."/>
            <person name="Li S."/>
            <person name="Mo C."/>
            <person name="Xiao X."/>
            <person name="Peng D."/>
            <person name="Wang G."/>
            <person name="Xiao Y."/>
        </authorList>
    </citation>
    <scope>NUCLEOTIDE SEQUENCE [LARGE SCALE GENOMIC DNA]</scope>
    <source>
        <strain evidence="6 8">36-1</strain>
    </source>
</reference>
<dbReference type="Proteomes" id="UP001287286">
    <property type="component" value="Unassembled WGS sequence"/>
</dbReference>
<evidence type="ECO:0000313" key="7">
    <source>
        <dbReference type="Proteomes" id="UP000078240"/>
    </source>
</evidence>
<keyword evidence="9" id="KW-1185">Reference proteome</keyword>
<keyword evidence="2 3" id="KW-0040">ANK repeat</keyword>
<dbReference type="EMBL" id="LCWV01000002">
    <property type="protein sequence ID" value="PWI75374.1"/>
    <property type="molecule type" value="Genomic_DNA"/>
</dbReference>
<reference evidence="4" key="4">
    <citation type="submission" date="2023-11" db="EMBL/GenBank/DDBJ databases">
        <authorList>
            <person name="Beijen E."/>
            <person name="Ohm R.A."/>
        </authorList>
    </citation>
    <scope>NUCLEOTIDE SEQUENCE</scope>
    <source>
        <strain evidence="4">CBS 150709</strain>
    </source>
</reference>
<feature type="repeat" description="ANK" evidence="3">
    <location>
        <begin position="388"/>
        <end position="420"/>
    </location>
</feature>
<accession>A0A179G9Y6</accession>
<feature type="repeat" description="ANK" evidence="3">
    <location>
        <begin position="216"/>
        <end position="248"/>
    </location>
</feature>
<dbReference type="InterPro" id="IPR002110">
    <property type="entry name" value="Ankyrin_rpt"/>
</dbReference>
<dbReference type="PROSITE" id="PS50297">
    <property type="entry name" value="ANK_REP_REGION"/>
    <property type="match status" value="3"/>
</dbReference>
<keyword evidence="1" id="KW-0677">Repeat</keyword>
<dbReference type="PANTHER" id="PTHR24141:SF1">
    <property type="entry name" value="2-5A-DEPENDENT RIBONUCLEASE"/>
    <property type="match status" value="1"/>
</dbReference>
<dbReference type="Gene3D" id="1.25.40.20">
    <property type="entry name" value="Ankyrin repeat-containing domain"/>
    <property type="match status" value="1"/>
</dbReference>
<dbReference type="EMBL" id="LSBH01000009">
    <property type="protein sequence ID" value="OAQ74627.1"/>
    <property type="molecule type" value="Genomic_DNA"/>
</dbReference>
<dbReference type="CDD" id="cd09917">
    <property type="entry name" value="F-box_SF"/>
    <property type="match status" value="1"/>
</dbReference>
<reference evidence="6" key="1">
    <citation type="submission" date="2015-05" db="EMBL/GenBank/DDBJ databases">
        <authorList>
            <person name="Wang D.B."/>
            <person name="Wang M."/>
        </authorList>
    </citation>
    <scope>NUCLEOTIDE SEQUENCE</scope>
    <source>
        <strain evidence="6">36-1</strain>
    </source>
</reference>
<evidence type="ECO:0000313" key="9">
    <source>
        <dbReference type="Proteomes" id="UP001287286"/>
    </source>
</evidence>
<dbReference type="Proteomes" id="UP000078240">
    <property type="component" value="Unassembled WGS sequence"/>
</dbReference>
<reference evidence="5 7" key="3">
    <citation type="submission" date="2016-01" db="EMBL/GenBank/DDBJ databases">
        <title>Biosynthesis of antibiotic leucinostatins and their inhibition on Phytophthora in bio-control Purpureocillium lilacinum.</title>
        <authorList>
            <person name="Wang G."/>
            <person name="Liu Z."/>
            <person name="Lin R."/>
            <person name="Li E."/>
            <person name="Mao Z."/>
            <person name="Ling J."/>
            <person name="Yin W."/>
            <person name="Xie B."/>
        </authorList>
    </citation>
    <scope>NUCLEOTIDE SEQUENCE [LARGE SCALE GENOMIC DNA]</scope>
    <source>
        <strain evidence="5">PLBJ-1</strain>
    </source>
</reference>
<evidence type="ECO:0000256" key="3">
    <source>
        <dbReference type="PROSITE-ProRule" id="PRU00023"/>
    </source>
</evidence>
<gene>
    <name evidence="6" type="ORF">PCL_06032</name>
    <name evidence="4" type="ORF">Purlil1_5768</name>
    <name evidence="5" type="ORF">VFPBJ_09922</name>
</gene>
<evidence type="ECO:0000256" key="1">
    <source>
        <dbReference type="ARBA" id="ARBA00022737"/>
    </source>
</evidence>
<dbReference type="SUPFAM" id="SSF48403">
    <property type="entry name" value="Ankyrin repeat"/>
    <property type="match status" value="1"/>
</dbReference>
<dbReference type="GO" id="GO:0004540">
    <property type="term" value="F:RNA nuclease activity"/>
    <property type="evidence" value="ECO:0007669"/>
    <property type="project" value="TreeGrafter"/>
</dbReference>
<evidence type="ECO:0000313" key="5">
    <source>
        <dbReference type="EMBL" id="OAQ74627.1"/>
    </source>
</evidence>
<dbReference type="InterPro" id="IPR036047">
    <property type="entry name" value="F-box-like_dom_sf"/>
</dbReference>
<dbReference type="AlphaFoldDB" id="A0A179G9Y6"/>
<evidence type="ECO:0000313" key="8">
    <source>
        <dbReference type="Proteomes" id="UP000245956"/>
    </source>
</evidence>
<dbReference type="Pfam" id="PF12796">
    <property type="entry name" value="Ank_2"/>
    <property type="match status" value="2"/>
</dbReference>
<dbReference type="GO" id="GO:0003723">
    <property type="term" value="F:RNA binding"/>
    <property type="evidence" value="ECO:0007669"/>
    <property type="project" value="TreeGrafter"/>
</dbReference>
<protein>
    <submittedName>
        <fullName evidence="6">Ankyrin repeat protein</fullName>
    </submittedName>
    <submittedName>
        <fullName evidence="5">Ankyrin repeats (3 copies) domain-containing protein</fullName>
    </submittedName>
</protein>
<comment type="caution">
    <text evidence="5">The sequence shown here is derived from an EMBL/GenBank/DDBJ whole genome shotgun (WGS) entry which is preliminary data.</text>
</comment>
<dbReference type="EMBL" id="JAWRVI010000018">
    <property type="protein sequence ID" value="KAK4089665.1"/>
    <property type="molecule type" value="Genomic_DNA"/>
</dbReference>
<name>A0A179G9Y6_PURLI</name>
<evidence type="ECO:0000313" key="6">
    <source>
        <dbReference type="EMBL" id="PWI75374.1"/>
    </source>
</evidence>
<dbReference type="GO" id="GO:0006396">
    <property type="term" value="P:RNA processing"/>
    <property type="evidence" value="ECO:0007669"/>
    <property type="project" value="TreeGrafter"/>
</dbReference>
<dbReference type="Proteomes" id="UP000245956">
    <property type="component" value="Unassembled WGS sequence"/>
</dbReference>
<dbReference type="InterPro" id="IPR036770">
    <property type="entry name" value="Ankyrin_rpt-contain_sf"/>
</dbReference>
<dbReference type="Pfam" id="PF00023">
    <property type="entry name" value="Ank"/>
    <property type="match status" value="1"/>
</dbReference>
<reference evidence="4 9" key="5">
    <citation type="journal article" date="2024" name="Microbiol. Resour. Announc.">
        <title>Genome annotations for the ascomycete fungi Trichoderma harzianum, Trichoderma aggressivum, and Purpureocillium lilacinum.</title>
        <authorList>
            <person name="Beijen E.P.W."/>
            <person name="Ohm R.A."/>
        </authorList>
    </citation>
    <scope>NUCLEOTIDE SEQUENCE [LARGE SCALE GENOMIC DNA]</scope>
    <source>
        <strain evidence="4 9">CBS 150709</strain>
    </source>
</reference>
<dbReference type="PANTHER" id="PTHR24141">
    <property type="entry name" value="2-5A-DEPENDENT RIBONUCLEASE"/>
    <property type="match status" value="1"/>
</dbReference>
<dbReference type="PROSITE" id="PS50088">
    <property type="entry name" value="ANK_REPEAT"/>
    <property type="match status" value="4"/>
</dbReference>
<feature type="repeat" description="ANK" evidence="3">
    <location>
        <begin position="249"/>
        <end position="281"/>
    </location>
</feature>
<sequence length="450" mass="49946">MTSRRVRRRRVVNEADWPTEALRPQATFLANLPAEIIDNVAPFVYSERDLAALAVTSRRMHQILNRRLYQMNDGNSPEIWREHTRKILNDKAVYDSLDEIVELESQLYDGHALLWAVRENRPETLMAMQAMGIKTDRFGALQSAARSGLMAVVKVLLKDPTCRINSQDFYFDLKDARLFPWPISALHAAASSHRVAIVRLLLDRGAEVNSVAQHYLHGTPLHIATEENNAYMVSFLLGRGADPTIKNASGQTALHTAAKRNYHSIMQLLLGHGASLGLVDNDDRTALDLAIASGAGDCVKVLLRHGALERGQSQGAFFDALDRGRFRVAEAIFQHFPGIQFDRVDEQGNGLYALIVAVTGDTTGMYALRSLLGTLLKKGAEIDAEDTYGRTALHHACMLRRGVPATFLVRKGADLMTPDRDGKTPLGIAMEYHYGEIFNTSAIFVSQQLT</sequence>
<dbReference type="SUPFAM" id="SSF81383">
    <property type="entry name" value="F-box domain"/>
    <property type="match status" value="1"/>
</dbReference>
<feature type="repeat" description="ANK" evidence="3">
    <location>
        <begin position="184"/>
        <end position="213"/>
    </location>
</feature>
<organism evidence="5 7">
    <name type="scientific">Purpureocillium lilacinum</name>
    <name type="common">Paecilomyces lilacinus</name>
    <dbReference type="NCBI Taxonomy" id="33203"/>
    <lineage>
        <taxon>Eukaryota</taxon>
        <taxon>Fungi</taxon>
        <taxon>Dikarya</taxon>
        <taxon>Ascomycota</taxon>
        <taxon>Pezizomycotina</taxon>
        <taxon>Sordariomycetes</taxon>
        <taxon>Hypocreomycetidae</taxon>
        <taxon>Hypocreales</taxon>
        <taxon>Ophiocordycipitaceae</taxon>
        <taxon>Purpureocillium</taxon>
    </lineage>
</organism>
<proteinExistence type="predicted"/>
<dbReference type="SMART" id="SM00248">
    <property type="entry name" value="ANK"/>
    <property type="match status" value="7"/>
</dbReference>